<dbReference type="InterPro" id="IPR014202">
    <property type="entry name" value="Spore_II_R"/>
</dbReference>
<reference evidence="3" key="1">
    <citation type="journal article" date="2019" name="Int. J. Syst. Evol. Microbiol.">
        <title>The Global Catalogue of Microorganisms (GCM) 10K type strain sequencing project: providing services to taxonomists for standard genome sequencing and annotation.</title>
        <authorList>
            <consortium name="The Broad Institute Genomics Platform"/>
            <consortium name="The Broad Institute Genome Sequencing Center for Infectious Disease"/>
            <person name="Wu L."/>
            <person name="Ma J."/>
        </authorList>
    </citation>
    <scope>NUCLEOTIDE SEQUENCE [LARGE SCALE GENOMIC DNA]</scope>
    <source>
        <strain evidence="3">CGMCC 4.7177</strain>
    </source>
</reference>
<organism evidence="2 3">
    <name type="scientific">Sporosarcina siberiensis</name>
    <dbReference type="NCBI Taxonomy" id="1365606"/>
    <lineage>
        <taxon>Bacteria</taxon>
        <taxon>Bacillati</taxon>
        <taxon>Bacillota</taxon>
        <taxon>Bacilli</taxon>
        <taxon>Bacillales</taxon>
        <taxon>Caryophanaceae</taxon>
        <taxon>Sporosarcina</taxon>
    </lineage>
</organism>
<feature type="transmembrane region" description="Helical" evidence="1">
    <location>
        <begin position="21"/>
        <end position="41"/>
    </location>
</feature>
<dbReference type="Proteomes" id="UP001597218">
    <property type="component" value="Unassembled WGS sequence"/>
</dbReference>
<accession>A0ABW4SJQ7</accession>
<keyword evidence="1" id="KW-0472">Membrane</keyword>
<keyword evidence="3" id="KW-1185">Reference proteome</keyword>
<name>A0ABW4SJQ7_9BACL</name>
<keyword evidence="1" id="KW-1133">Transmembrane helix</keyword>
<dbReference type="RefSeq" id="WP_381539461.1">
    <property type="nucleotide sequence ID" value="NZ_JBHUGI010000034.1"/>
</dbReference>
<protein>
    <submittedName>
        <fullName evidence="2">Stage II sporulation protein R</fullName>
    </submittedName>
</protein>
<comment type="caution">
    <text evidence="2">The sequence shown here is derived from an EMBL/GenBank/DDBJ whole genome shotgun (WGS) entry which is preliminary data.</text>
</comment>
<proteinExistence type="predicted"/>
<keyword evidence="1" id="KW-0812">Transmembrane</keyword>
<evidence type="ECO:0000313" key="2">
    <source>
        <dbReference type="EMBL" id="MFD1929379.1"/>
    </source>
</evidence>
<evidence type="ECO:0000313" key="3">
    <source>
        <dbReference type="Proteomes" id="UP001597218"/>
    </source>
</evidence>
<sequence length="190" mass="21602">MLTDYQISESAIPKKTRYERIVPYIEFILLLIILQSALIFMTSGAAEDEEVIRFRLLAHSNAQVDQQVKLAIQAEIEPLIQNAVATSQSVSELETNLAAIEKTIIEVASVHSNGNSIKLERKEALFPPKRSGFFIHPQSMHDSYILTIGSGRGDNWWCSIFPKICFPEQAPKEEEEVTFFIWEWIKGVFS</sequence>
<gene>
    <name evidence="2" type="ORF">ACFSFY_15155</name>
</gene>
<dbReference type="EMBL" id="JBHUGI010000034">
    <property type="protein sequence ID" value="MFD1929379.1"/>
    <property type="molecule type" value="Genomic_DNA"/>
</dbReference>
<dbReference type="Pfam" id="PF09551">
    <property type="entry name" value="Spore_II_R"/>
    <property type="match status" value="1"/>
</dbReference>
<evidence type="ECO:0000256" key="1">
    <source>
        <dbReference type="SAM" id="Phobius"/>
    </source>
</evidence>